<comment type="caution">
    <text evidence="2">The sequence shown here is derived from an EMBL/GenBank/DDBJ whole genome shotgun (WGS) entry which is preliminary data.</text>
</comment>
<feature type="signal peptide" evidence="1">
    <location>
        <begin position="1"/>
        <end position="22"/>
    </location>
</feature>
<accession>A0ABT3C7A7</accession>
<keyword evidence="1" id="KW-0732">Signal</keyword>
<sequence length="137" mass="13878">MKIAVAGVGLAAALISAPHAVAEPDGVFFVSPLGGISCEIDWQRGGIPNQVYCQTASPPQTVTMDDGGVINSCMDVDHADFSSKCNRGDPGDAPTLAYGQTAGSGPFTCRSETTGVTCTIPNGRGFTISSGGIVRVG</sequence>
<dbReference type="RefSeq" id="WP_264066078.1">
    <property type="nucleotide sequence ID" value="NZ_JACKTY010000014.1"/>
</dbReference>
<gene>
    <name evidence="2" type="ORF">H7J73_04585</name>
</gene>
<name>A0ABT3C7A7_9MYCO</name>
<dbReference type="Proteomes" id="UP001526201">
    <property type="component" value="Unassembled WGS sequence"/>
</dbReference>
<protein>
    <submittedName>
        <fullName evidence="2">Uncharacterized protein</fullName>
    </submittedName>
</protein>
<dbReference type="EMBL" id="JACKTY010000014">
    <property type="protein sequence ID" value="MCV7225311.1"/>
    <property type="molecule type" value="Genomic_DNA"/>
</dbReference>
<evidence type="ECO:0000313" key="2">
    <source>
        <dbReference type="EMBL" id="MCV7225311.1"/>
    </source>
</evidence>
<reference evidence="2 3" key="1">
    <citation type="journal article" date="2022" name="BMC Genomics">
        <title>Comparative genome analysis of mycobacteria focusing on tRNA and non-coding RNA.</title>
        <authorList>
            <person name="Behra P.R.K."/>
            <person name="Pettersson B.M.F."/>
            <person name="Ramesh M."/>
            <person name="Das S."/>
            <person name="Dasgupta S."/>
            <person name="Kirsebom L.A."/>
        </authorList>
    </citation>
    <scope>NUCLEOTIDE SEQUENCE [LARGE SCALE GENOMIC DNA]</scope>
    <source>
        <strain evidence="2 3">DSM 44078</strain>
    </source>
</reference>
<organism evidence="2 3">
    <name type="scientific">Mycolicibacterium komossense</name>
    <dbReference type="NCBI Taxonomy" id="1779"/>
    <lineage>
        <taxon>Bacteria</taxon>
        <taxon>Bacillati</taxon>
        <taxon>Actinomycetota</taxon>
        <taxon>Actinomycetes</taxon>
        <taxon>Mycobacteriales</taxon>
        <taxon>Mycobacteriaceae</taxon>
        <taxon>Mycolicibacterium</taxon>
    </lineage>
</organism>
<evidence type="ECO:0000256" key="1">
    <source>
        <dbReference type="SAM" id="SignalP"/>
    </source>
</evidence>
<proteinExistence type="predicted"/>
<feature type="chain" id="PRO_5046074928" evidence="1">
    <location>
        <begin position="23"/>
        <end position="137"/>
    </location>
</feature>
<evidence type="ECO:0000313" key="3">
    <source>
        <dbReference type="Proteomes" id="UP001526201"/>
    </source>
</evidence>
<keyword evidence="3" id="KW-1185">Reference proteome</keyword>